<gene>
    <name evidence="1" type="ORF">GA0070607_0174</name>
</gene>
<accession>A0A1C4U5E0</accession>
<sequence length="111" mass="12029">MTDMSEQTVVRCGDRLTTITDVQIPPTVCRFPAGHAGWHMADTGAEWSQVPAADLPLLLLAAVDNALRNGSYMTGANVAFNRPCERLGIDRDARVFRPDWAPATDSADGSR</sequence>
<protein>
    <submittedName>
        <fullName evidence="1">Uncharacterized protein</fullName>
    </submittedName>
</protein>
<dbReference type="AlphaFoldDB" id="A0A1C4U5E0"/>
<keyword evidence="2" id="KW-1185">Reference proteome</keyword>
<dbReference type="Proteomes" id="UP000198243">
    <property type="component" value="Chromosome I"/>
</dbReference>
<evidence type="ECO:0000313" key="2">
    <source>
        <dbReference type="Proteomes" id="UP000198243"/>
    </source>
</evidence>
<dbReference type="EMBL" id="LT607412">
    <property type="protein sequence ID" value="SCE66910.1"/>
    <property type="molecule type" value="Genomic_DNA"/>
</dbReference>
<organism evidence="1 2">
    <name type="scientific">Micromonospora coriariae</name>
    <dbReference type="NCBI Taxonomy" id="285665"/>
    <lineage>
        <taxon>Bacteria</taxon>
        <taxon>Bacillati</taxon>
        <taxon>Actinomycetota</taxon>
        <taxon>Actinomycetes</taxon>
        <taxon>Micromonosporales</taxon>
        <taxon>Micromonosporaceae</taxon>
        <taxon>Micromonospora</taxon>
    </lineage>
</organism>
<proteinExistence type="predicted"/>
<evidence type="ECO:0000313" key="1">
    <source>
        <dbReference type="EMBL" id="SCE66910.1"/>
    </source>
</evidence>
<reference evidence="2" key="1">
    <citation type="submission" date="2016-06" db="EMBL/GenBank/DDBJ databases">
        <authorList>
            <person name="Varghese N."/>
            <person name="Submissions Spin"/>
        </authorList>
    </citation>
    <scope>NUCLEOTIDE SEQUENCE [LARGE SCALE GENOMIC DNA]</scope>
    <source>
        <strain evidence="2">DSM 44875</strain>
    </source>
</reference>
<name>A0A1C4U5E0_9ACTN</name>